<keyword evidence="3" id="KW-1185">Reference proteome</keyword>
<feature type="compositionally biased region" description="Basic and acidic residues" evidence="1">
    <location>
        <begin position="71"/>
        <end position="83"/>
    </location>
</feature>
<dbReference type="EMBL" id="QXFT01000589">
    <property type="protein sequence ID" value="KAE9340134.1"/>
    <property type="molecule type" value="Genomic_DNA"/>
</dbReference>
<accession>A0A6A4FER1</accession>
<sequence length="83" mass="9045">MRSSSGSRMLTRRLPHSFEAVEQGLPYDDAAVEQELLPPRANGAVENELSRLDEGEASSSESDTSVSSGARDARRRPADRRGD</sequence>
<gene>
    <name evidence="2" type="ORF">PR003_g10662</name>
</gene>
<protein>
    <submittedName>
        <fullName evidence="2">Uncharacterized protein</fullName>
    </submittedName>
</protein>
<reference evidence="2 3" key="1">
    <citation type="submission" date="2018-08" db="EMBL/GenBank/DDBJ databases">
        <title>Genomic investigation of the strawberry pathogen Phytophthora fragariae indicates pathogenicity is determined by transcriptional variation in three key races.</title>
        <authorList>
            <person name="Adams T.M."/>
            <person name="Armitage A.D."/>
            <person name="Sobczyk M.K."/>
            <person name="Bates H.J."/>
            <person name="Dunwell J.M."/>
            <person name="Nellist C.F."/>
            <person name="Harrison R.J."/>
        </authorList>
    </citation>
    <scope>NUCLEOTIDE SEQUENCE [LARGE SCALE GENOMIC DNA]</scope>
    <source>
        <strain evidence="2 3">SCRP333</strain>
    </source>
</reference>
<organism evidence="2 3">
    <name type="scientific">Phytophthora rubi</name>
    <dbReference type="NCBI Taxonomy" id="129364"/>
    <lineage>
        <taxon>Eukaryota</taxon>
        <taxon>Sar</taxon>
        <taxon>Stramenopiles</taxon>
        <taxon>Oomycota</taxon>
        <taxon>Peronosporomycetes</taxon>
        <taxon>Peronosporales</taxon>
        <taxon>Peronosporaceae</taxon>
        <taxon>Phytophthora</taxon>
    </lineage>
</organism>
<evidence type="ECO:0000313" key="2">
    <source>
        <dbReference type="EMBL" id="KAE9340134.1"/>
    </source>
</evidence>
<dbReference type="Proteomes" id="UP000434957">
    <property type="component" value="Unassembled WGS sequence"/>
</dbReference>
<proteinExistence type="predicted"/>
<name>A0A6A4FER1_9STRA</name>
<feature type="region of interest" description="Disordered" evidence="1">
    <location>
        <begin position="37"/>
        <end position="83"/>
    </location>
</feature>
<dbReference type="AlphaFoldDB" id="A0A6A4FER1"/>
<evidence type="ECO:0000313" key="3">
    <source>
        <dbReference type="Proteomes" id="UP000434957"/>
    </source>
</evidence>
<feature type="compositionally biased region" description="Low complexity" evidence="1">
    <location>
        <begin position="58"/>
        <end position="70"/>
    </location>
</feature>
<evidence type="ECO:0000256" key="1">
    <source>
        <dbReference type="SAM" id="MobiDB-lite"/>
    </source>
</evidence>
<comment type="caution">
    <text evidence="2">The sequence shown here is derived from an EMBL/GenBank/DDBJ whole genome shotgun (WGS) entry which is preliminary data.</text>
</comment>